<feature type="region of interest" description="Disordered" evidence="14">
    <location>
        <begin position="134"/>
        <end position="206"/>
    </location>
</feature>
<evidence type="ECO:0000256" key="12">
    <source>
        <dbReference type="ARBA" id="ARBA00023012"/>
    </source>
</evidence>
<feature type="transmembrane region" description="Helical" evidence="15">
    <location>
        <begin position="485"/>
        <end position="504"/>
    </location>
</feature>
<dbReference type="InterPro" id="IPR036890">
    <property type="entry name" value="HATPase_C_sf"/>
</dbReference>
<dbReference type="Pfam" id="PF02518">
    <property type="entry name" value="HATPase_c"/>
    <property type="match status" value="1"/>
</dbReference>
<keyword evidence="13 15" id="KW-0472">Membrane</keyword>
<dbReference type="SUPFAM" id="SSF55874">
    <property type="entry name" value="ATPase domain of HSP90 chaperone/DNA topoisomerase II/histidine kinase"/>
    <property type="match status" value="1"/>
</dbReference>
<evidence type="ECO:0000256" key="1">
    <source>
        <dbReference type="ARBA" id="ARBA00000085"/>
    </source>
</evidence>
<dbReference type="FunFam" id="1.10.287.130:FF:000001">
    <property type="entry name" value="Two-component sensor histidine kinase"/>
    <property type="match status" value="1"/>
</dbReference>
<dbReference type="SMART" id="SM00388">
    <property type="entry name" value="HisKA"/>
    <property type="match status" value="1"/>
</dbReference>
<dbReference type="InterPro" id="IPR005467">
    <property type="entry name" value="His_kinase_dom"/>
</dbReference>
<evidence type="ECO:0000256" key="10">
    <source>
        <dbReference type="ARBA" id="ARBA00022840"/>
    </source>
</evidence>
<keyword evidence="18" id="KW-1185">Reference proteome</keyword>
<evidence type="ECO:0000256" key="9">
    <source>
        <dbReference type="ARBA" id="ARBA00022777"/>
    </source>
</evidence>
<dbReference type="CDD" id="cd00082">
    <property type="entry name" value="HisKA"/>
    <property type="match status" value="1"/>
</dbReference>
<dbReference type="Gene3D" id="3.30.565.10">
    <property type="entry name" value="Histidine kinase-like ATPase, C-terminal domain"/>
    <property type="match status" value="1"/>
</dbReference>
<evidence type="ECO:0000256" key="11">
    <source>
        <dbReference type="ARBA" id="ARBA00022989"/>
    </source>
</evidence>
<protein>
    <recommendedName>
        <fullName evidence="3">histidine kinase</fullName>
        <ecNumber evidence="3">2.7.13.3</ecNumber>
    </recommendedName>
</protein>
<dbReference type="PANTHER" id="PTHR45528">
    <property type="entry name" value="SENSOR HISTIDINE KINASE CPXA"/>
    <property type="match status" value="1"/>
</dbReference>
<dbReference type="EMBL" id="VUMI01000078">
    <property type="protein sequence ID" value="MSS91761.1"/>
    <property type="molecule type" value="Genomic_DNA"/>
</dbReference>
<dbReference type="GeneID" id="86056670"/>
<evidence type="ECO:0000256" key="3">
    <source>
        <dbReference type="ARBA" id="ARBA00012438"/>
    </source>
</evidence>
<accession>A0A6N7W925</accession>
<keyword evidence="7 15" id="KW-0812">Transmembrane</keyword>
<sequence length="820" mass="91475">MDTKWKRSKRWIGAMAFFLGMTLLLVDIFRLMAAAAGGKLGRDIPDALQADYQNTSAFQFYMEGYLQDFLAMASGGSVSFSWTEKQQTRAISYSRSMGTEVFGYGNVAVFGVQGSLGSSDSSSITHITVTSDVAPGDSASVATTSGTSVSEAEDSEAAVAVAEERADERQAAESAVEESTNELQPEAGEAGEPPEGQPADNKAAADEAHEMLKECKNLLYTIVYDDETLYSNADGMALDGEKGELPDGYNFLLYFDGEKVTIKKNGKDLNIYGDGQYRNDGGWFVPGYKNFPVDEKYGKARITIAAIDEPQLYTVAFYGDGYGYYDGGNRLYQIVQDMQKTRDEMGSFCFTLAAAAIFLLVSRIFRREKRQADRKLAFFTGKLWYEVKVLIFLIPAGFLVYQFIPMVNNVYYGGLNPDIYYEYALKRIIPLELVVFWMIWLALNDACYNRHVWLNSLCGRIRHSLAVRQLQYPFQQRMLRRYRKIMILSAFVIVILLVIIVAWVRGEYSYWAALTAVAVIGIVGVSAAEIRYLMQLSREAQDMGDLVDQISAVREGDMEAPLYLPEDSDLHDAVTNLNEIQGGMKEAIKEQLQSERMKVELIANVSHDIKTPLTSIISYVELLKEEEGLPDHVKDYISILESKSQRLKTMVQDVFEVSKAASGELPVKLETIDFAKLLRQTMADMEEEIHSSCVTVRARIPEEEEFIRADGQRLYRVFQNLIQNALKYSLDGSRVYIALKREDGMLTASVTNTSADELDGSIDYTARFTRGDGSRTDGGSGLGLSIARSFTEACGGTFRIAIIADLFTAYVTFKAVSPEE</sequence>
<gene>
    <name evidence="17" type="ORF">FYJ45_27155</name>
</gene>
<evidence type="ECO:0000256" key="13">
    <source>
        <dbReference type="ARBA" id="ARBA00023136"/>
    </source>
</evidence>
<evidence type="ECO:0000259" key="16">
    <source>
        <dbReference type="PROSITE" id="PS50109"/>
    </source>
</evidence>
<keyword evidence="11 15" id="KW-1133">Transmembrane helix</keyword>
<dbReference type="PANTHER" id="PTHR45528:SF1">
    <property type="entry name" value="SENSOR HISTIDINE KINASE CPXA"/>
    <property type="match status" value="1"/>
</dbReference>
<evidence type="ECO:0000256" key="15">
    <source>
        <dbReference type="SAM" id="Phobius"/>
    </source>
</evidence>
<keyword evidence="10" id="KW-0067">ATP-binding</keyword>
<dbReference type="Proteomes" id="UP000436047">
    <property type="component" value="Unassembled WGS sequence"/>
</dbReference>
<keyword evidence="5" id="KW-0597">Phosphoprotein</keyword>
<evidence type="ECO:0000256" key="14">
    <source>
        <dbReference type="SAM" id="MobiDB-lite"/>
    </source>
</evidence>
<evidence type="ECO:0000313" key="17">
    <source>
        <dbReference type="EMBL" id="MSS91761.1"/>
    </source>
</evidence>
<dbReference type="InterPro" id="IPR050398">
    <property type="entry name" value="HssS/ArlS-like"/>
</dbReference>
<comment type="subcellular location">
    <subcellularLocation>
        <location evidence="2">Cell membrane</location>
        <topology evidence="2">Multi-pass membrane protein</topology>
    </subcellularLocation>
</comment>
<reference evidence="17 18" key="1">
    <citation type="submission" date="2019-08" db="EMBL/GenBank/DDBJ databases">
        <title>In-depth cultivation of the pig gut microbiome towards novel bacterial diversity and tailored functional studies.</title>
        <authorList>
            <person name="Wylensek D."/>
            <person name="Hitch T.C.A."/>
            <person name="Clavel T."/>
        </authorList>
    </citation>
    <scope>NUCLEOTIDE SEQUENCE [LARGE SCALE GENOMIC DNA]</scope>
    <source>
        <strain evidence="17 18">WCA-389-WT-23B</strain>
    </source>
</reference>
<comment type="catalytic activity">
    <reaction evidence="1">
        <text>ATP + protein L-histidine = ADP + protein N-phospho-L-histidine.</text>
        <dbReference type="EC" id="2.7.13.3"/>
    </reaction>
</comment>
<dbReference type="EC" id="2.7.13.3" evidence="3"/>
<evidence type="ECO:0000256" key="6">
    <source>
        <dbReference type="ARBA" id="ARBA00022679"/>
    </source>
</evidence>
<dbReference type="Gene3D" id="1.10.287.130">
    <property type="match status" value="1"/>
</dbReference>
<evidence type="ECO:0000256" key="4">
    <source>
        <dbReference type="ARBA" id="ARBA00022475"/>
    </source>
</evidence>
<evidence type="ECO:0000256" key="7">
    <source>
        <dbReference type="ARBA" id="ARBA00022692"/>
    </source>
</evidence>
<keyword evidence="6" id="KW-0808">Transferase</keyword>
<dbReference type="GO" id="GO:0005524">
    <property type="term" value="F:ATP binding"/>
    <property type="evidence" value="ECO:0007669"/>
    <property type="project" value="UniProtKB-KW"/>
</dbReference>
<keyword evidence="12" id="KW-0902">Two-component regulatory system</keyword>
<dbReference type="InterPro" id="IPR003594">
    <property type="entry name" value="HATPase_dom"/>
</dbReference>
<dbReference type="InterPro" id="IPR003661">
    <property type="entry name" value="HisK_dim/P_dom"/>
</dbReference>
<feature type="transmembrane region" description="Helical" evidence="15">
    <location>
        <begin position="424"/>
        <end position="443"/>
    </location>
</feature>
<evidence type="ECO:0000256" key="8">
    <source>
        <dbReference type="ARBA" id="ARBA00022741"/>
    </source>
</evidence>
<dbReference type="GO" id="GO:0005886">
    <property type="term" value="C:plasma membrane"/>
    <property type="evidence" value="ECO:0007669"/>
    <property type="project" value="UniProtKB-SubCell"/>
</dbReference>
<organism evidence="17 18">
    <name type="scientific">Eisenbergiella porci</name>
    <dbReference type="NCBI Taxonomy" id="2652274"/>
    <lineage>
        <taxon>Bacteria</taxon>
        <taxon>Bacillati</taxon>
        <taxon>Bacillota</taxon>
        <taxon>Clostridia</taxon>
        <taxon>Lachnospirales</taxon>
        <taxon>Lachnospiraceae</taxon>
        <taxon>Eisenbergiella</taxon>
    </lineage>
</organism>
<evidence type="ECO:0000313" key="18">
    <source>
        <dbReference type="Proteomes" id="UP000436047"/>
    </source>
</evidence>
<proteinExistence type="predicted"/>
<comment type="caution">
    <text evidence="17">The sequence shown here is derived from an EMBL/GenBank/DDBJ whole genome shotgun (WGS) entry which is preliminary data.</text>
</comment>
<feature type="compositionally biased region" description="Basic and acidic residues" evidence="14">
    <location>
        <begin position="162"/>
        <end position="171"/>
    </location>
</feature>
<dbReference type="SUPFAM" id="SSF47384">
    <property type="entry name" value="Homodimeric domain of signal transducing histidine kinase"/>
    <property type="match status" value="1"/>
</dbReference>
<dbReference type="InterPro" id="IPR036097">
    <property type="entry name" value="HisK_dim/P_sf"/>
</dbReference>
<evidence type="ECO:0000256" key="2">
    <source>
        <dbReference type="ARBA" id="ARBA00004651"/>
    </source>
</evidence>
<keyword evidence="8" id="KW-0547">Nucleotide-binding</keyword>
<dbReference type="RefSeq" id="WP_154468135.1">
    <property type="nucleotide sequence ID" value="NZ_JAXDZL010000065.1"/>
</dbReference>
<name>A0A6N7W925_9FIRM</name>
<dbReference type="GO" id="GO:0000155">
    <property type="term" value="F:phosphorelay sensor kinase activity"/>
    <property type="evidence" value="ECO:0007669"/>
    <property type="project" value="InterPro"/>
</dbReference>
<evidence type="ECO:0000256" key="5">
    <source>
        <dbReference type="ARBA" id="ARBA00022553"/>
    </source>
</evidence>
<feature type="transmembrane region" description="Helical" evidence="15">
    <location>
        <begin position="383"/>
        <end position="404"/>
    </location>
</feature>
<feature type="domain" description="Histidine kinase" evidence="16">
    <location>
        <begin position="604"/>
        <end position="800"/>
    </location>
</feature>
<dbReference type="AlphaFoldDB" id="A0A6N7W925"/>
<feature type="compositionally biased region" description="Low complexity" evidence="14">
    <location>
        <begin position="184"/>
        <end position="199"/>
    </location>
</feature>
<dbReference type="Pfam" id="PF00512">
    <property type="entry name" value="HisKA"/>
    <property type="match status" value="1"/>
</dbReference>
<dbReference type="SMART" id="SM00387">
    <property type="entry name" value="HATPase_c"/>
    <property type="match status" value="1"/>
</dbReference>
<feature type="compositionally biased region" description="Low complexity" evidence="14">
    <location>
        <begin position="134"/>
        <end position="150"/>
    </location>
</feature>
<keyword evidence="9 17" id="KW-0418">Kinase</keyword>
<feature type="transmembrane region" description="Helical" evidence="15">
    <location>
        <begin position="345"/>
        <end position="362"/>
    </location>
</feature>
<feature type="transmembrane region" description="Helical" evidence="15">
    <location>
        <begin position="510"/>
        <end position="528"/>
    </location>
</feature>
<dbReference type="PROSITE" id="PS50109">
    <property type="entry name" value="HIS_KIN"/>
    <property type="match status" value="1"/>
</dbReference>
<keyword evidence="4" id="KW-1003">Cell membrane</keyword>